<proteinExistence type="predicted"/>
<dbReference type="InterPro" id="IPR056396">
    <property type="entry name" value="HEAT_SCC3-SA"/>
</dbReference>
<sequence>MSARRGSRLRRKPTPIYQVEDTRSSGDEVDAEEQQQDALVANEQGAESSSEEGLEGDDDEFTPARTKVKKPKSTRKAARTPIARARATRRKRSPWSQTRSLRSAGGDRKSKRNGAAAQRVDAVGTGSDAEHEDDGDSLFEAIKNGKASLENLLSEWRDRFEEDDEKATREVLNLVLQACGGTGQCVPESESLAQLDMGDLVDHVVEDLEKANGEYPILSREKGMRKFQRNFEEFWEVFVKECYESEILFTSEVANNFVDWLTTLSSSELRPIRHTATVAVVALSNSLVRTAASISEQLAITTRQLNAEKNSPGTAPGSQTTPNVRKVALLTDNKTLYENRLQLALKLVNLVFTGVVVHRYRDVMPEIRVVTMQCLGHWVTTLPDQFLKDSFLKYLGWLLSDKAAAVRMEVVEILCELYENDAITEKLELFTSRFLPRYLELCNDVDGGVVQECIHLLIAVDKHSLISSDIELQPVEKLVFDSEHEDIRKAAAEFVCLQYDAFGVAVSKTKNAKLKKEQLNTQAIALVEFAEEYIQNHGIPVNAVETLVDAFWGLEDCLVLQDWRLMTDLLLVDKSAPDLSSEQQAILLRLLVASVRKLVGDDANRSASAAAKRESEQLQKEITVAYCKDIPSLFLLYQADSDKLALLLQLIPMLTLKSEVIGHHSNHIKELLEKLKRAYLVHSDEELLTSLSLSITHLLRTEHASLKREAEVIMHELVQGIMDNIDRLLEADEKLYDTLTTAGDDTPKTRNKKTRGIKNKSAKTKDISDVEYGLRIALCRIKCLVKFLNIRDYLPPDLALSGVDVDDHATVQLGRMGKLVVAVGDLLSRRTKLVSKLNEGFRHVDTIKHGLAIIYSDLLWTTAPIFKTIEEDKKRDSSFGAPSEATETDVDPSLHGQIQKVCQSRSTLEETLISVLEMHLGKAKETTDEEHKESEEMVNPQSVELMEEIEFEDEDVIAYVREAQRFAFLIFCDVRCLFVEKFQDATAPYNALDWALPKVLVLLTQMHFENEMDNAEEEEPEFEDDMVNRDPAIEEEKSDAIREWQEKQQRKAELLVALGRVSLCNPSKKHQAAAVLQYFTSSGKPSVEVVKAFGKQVKTDAPVRYLEIQMTALRQMFNPIIIWKQDIEAAEANEDNHADEATELEELKVKVESSEQELKELAKRFSQSLGVGKVPSSLRAPFLRFLREGVRYALEQPTQFEFLETMRVYLSHLDNACMEQLREYFMERLKGLRDVPGDSEDLDQRWRALFDFQASITSGSVANGRNRVSTTTMLSPPPKSKRRSASSEPTPMQGTSIAEEDEEENVASGHGGDAETESAAGDASEASKAGDGEQVDLNNRHESSAHKRTTVADEHGDSTDYLPPRKRSRSQRHFEENESNAVEVSEQNDDSNRRQRQVESKNEDGASTQSEQSTPSSSERKRDVADDKREDDGDARRARRKRRRA</sequence>
<evidence type="ECO:0000313" key="5">
    <source>
        <dbReference type="Proteomes" id="UP000694044"/>
    </source>
</evidence>
<reference evidence="4" key="1">
    <citation type="submission" date="2021-02" db="EMBL/GenBank/DDBJ databases">
        <authorList>
            <person name="Palmer J.M."/>
        </authorList>
    </citation>
    <scope>NUCLEOTIDE SEQUENCE</scope>
    <source>
        <strain evidence="4">SCRP734</strain>
    </source>
</reference>
<dbReference type="Pfam" id="PF21581">
    <property type="entry name" value="SCD"/>
    <property type="match status" value="1"/>
</dbReference>
<dbReference type="Pfam" id="PF08514">
    <property type="entry name" value="STAG"/>
    <property type="match status" value="1"/>
</dbReference>
<evidence type="ECO:0000259" key="3">
    <source>
        <dbReference type="PROSITE" id="PS51425"/>
    </source>
</evidence>
<dbReference type="GO" id="GO:0000785">
    <property type="term" value="C:chromatin"/>
    <property type="evidence" value="ECO:0007669"/>
    <property type="project" value="TreeGrafter"/>
</dbReference>
<feature type="region of interest" description="Disordered" evidence="2">
    <location>
        <begin position="1262"/>
        <end position="1445"/>
    </location>
</feature>
<feature type="region of interest" description="Disordered" evidence="2">
    <location>
        <begin position="1"/>
        <end position="134"/>
    </location>
</feature>
<feature type="compositionally biased region" description="Low complexity" evidence="2">
    <location>
        <begin position="1407"/>
        <end position="1417"/>
    </location>
</feature>
<dbReference type="GO" id="GO:0003682">
    <property type="term" value="F:chromatin binding"/>
    <property type="evidence" value="ECO:0007669"/>
    <property type="project" value="TreeGrafter"/>
</dbReference>
<feature type="domain" description="SCD" evidence="3">
    <location>
        <begin position="356"/>
        <end position="441"/>
    </location>
</feature>
<keyword evidence="5" id="KW-1185">Reference proteome</keyword>
<dbReference type="InterPro" id="IPR039662">
    <property type="entry name" value="Cohesin_Scc3/SA"/>
</dbReference>
<feature type="compositionally biased region" description="Basic and acidic residues" evidence="2">
    <location>
        <begin position="1390"/>
        <end position="1404"/>
    </location>
</feature>
<dbReference type="GO" id="GO:0007062">
    <property type="term" value="P:sister chromatid cohesion"/>
    <property type="evidence" value="ECO:0007669"/>
    <property type="project" value="TreeGrafter"/>
</dbReference>
<feature type="compositionally biased region" description="Basic residues" evidence="2">
    <location>
        <begin position="1"/>
        <end position="13"/>
    </location>
</feature>
<dbReference type="PANTHER" id="PTHR11199:SF0">
    <property type="entry name" value="LD34181P-RELATED"/>
    <property type="match status" value="1"/>
</dbReference>
<evidence type="ECO:0000313" key="4">
    <source>
        <dbReference type="EMBL" id="KAG7386519.1"/>
    </source>
</evidence>
<dbReference type="GO" id="GO:0008278">
    <property type="term" value="C:cohesin complex"/>
    <property type="evidence" value="ECO:0007669"/>
    <property type="project" value="TreeGrafter"/>
</dbReference>
<feature type="coiled-coil region" evidence="1">
    <location>
        <begin position="1127"/>
        <end position="1164"/>
    </location>
</feature>
<feature type="compositionally biased region" description="Polar residues" evidence="2">
    <location>
        <begin position="1262"/>
        <end position="1274"/>
    </location>
</feature>
<accession>A0A8T1W389</accession>
<evidence type="ECO:0000256" key="2">
    <source>
        <dbReference type="SAM" id="MobiDB-lite"/>
    </source>
</evidence>
<feature type="compositionally biased region" description="Acidic residues" evidence="2">
    <location>
        <begin position="49"/>
        <end position="61"/>
    </location>
</feature>
<name>A0A8T1W389_9STRA</name>
<feature type="compositionally biased region" description="Basic residues" evidence="2">
    <location>
        <begin position="66"/>
        <end position="78"/>
    </location>
</feature>
<dbReference type="OrthoDB" id="498590at2759"/>
<protein>
    <recommendedName>
        <fullName evidence="3">SCD domain-containing protein</fullName>
    </recommendedName>
</protein>
<dbReference type="InterPro" id="IPR013721">
    <property type="entry name" value="STAG"/>
</dbReference>
<dbReference type="EMBL" id="JAGDFM010000098">
    <property type="protein sequence ID" value="KAG7386519.1"/>
    <property type="molecule type" value="Genomic_DNA"/>
</dbReference>
<dbReference type="Proteomes" id="UP000694044">
    <property type="component" value="Unassembled WGS sequence"/>
</dbReference>
<organism evidence="4 5">
    <name type="scientific">Phytophthora pseudosyringae</name>
    <dbReference type="NCBI Taxonomy" id="221518"/>
    <lineage>
        <taxon>Eukaryota</taxon>
        <taxon>Sar</taxon>
        <taxon>Stramenopiles</taxon>
        <taxon>Oomycota</taxon>
        <taxon>Peronosporomycetes</taxon>
        <taxon>Peronosporales</taxon>
        <taxon>Peronosporaceae</taxon>
        <taxon>Phytophthora</taxon>
    </lineage>
</organism>
<dbReference type="Pfam" id="PF24571">
    <property type="entry name" value="HEAT_SCC3-SA"/>
    <property type="match status" value="1"/>
</dbReference>
<dbReference type="PROSITE" id="PS51425">
    <property type="entry name" value="SCD"/>
    <property type="match status" value="1"/>
</dbReference>
<dbReference type="GO" id="GO:0005634">
    <property type="term" value="C:nucleus"/>
    <property type="evidence" value="ECO:0007669"/>
    <property type="project" value="TreeGrafter"/>
</dbReference>
<comment type="caution">
    <text evidence="4">The sequence shown here is derived from an EMBL/GenBank/DDBJ whole genome shotgun (WGS) entry which is preliminary data.</text>
</comment>
<gene>
    <name evidence="4" type="ORF">PHYPSEUDO_015529</name>
</gene>
<dbReference type="InterPro" id="IPR020839">
    <property type="entry name" value="SCD"/>
</dbReference>
<keyword evidence="1" id="KW-0175">Coiled coil</keyword>
<feature type="compositionally biased region" description="Basic and acidic residues" evidence="2">
    <location>
        <begin position="1338"/>
        <end position="1358"/>
    </location>
</feature>
<dbReference type="PANTHER" id="PTHR11199">
    <property type="entry name" value="STROMAL ANTIGEN"/>
    <property type="match status" value="1"/>
</dbReference>
<feature type="compositionally biased region" description="Basic and acidic residues" evidence="2">
    <location>
        <begin position="1418"/>
        <end position="1436"/>
    </location>
</feature>
<evidence type="ECO:0000256" key="1">
    <source>
        <dbReference type="SAM" id="Coils"/>
    </source>
</evidence>